<dbReference type="Gene3D" id="3.40.850.10">
    <property type="entry name" value="Kinesin motor domain"/>
    <property type="match status" value="1"/>
</dbReference>
<dbReference type="Gene3D" id="1.20.58.1980">
    <property type="match status" value="1"/>
</dbReference>
<dbReference type="InterPro" id="IPR036961">
    <property type="entry name" value="Kinesin_motor_dom_sf"/>
</dbReference>
<dbReference type="SMART" id="SM00129">
    <property type="entry name" value="KISc"/>
    <property type="match status" value="1"/>
</dbReference>
<accession>A0A0G4HEB8</accession>
<dbReference type="GO" id="GO:0008017">
    <property type="term" value="F:microtubule binding"/>
    <property type="evidence" value="ECO:0007669"/>
    <property type="project" value="InterPro"/>
</dbReference>
<feature type="region of interest" description="Disordered" evidence="5">
    <location>
        <begin position="657"/>
        <end position="678"/>
    </location>
</feature>
<feature type="region of interest" description="Disordered" evidence="5">
    <location>
        <begin position="390"/>
        <end position="599"/>
    </location>
</feature>
<gene>
    <name evidence="7" type="ORF">Cvel_6468</name>
</gene>
<keyword evidence="3" id="KW-0547">Nucleotide-binding</keyword>
<dbReference type="PANTHER" id="PTHR47968">
    <property type="entry name" value="CENTROMERE PROTEIN E"/>
    <property type="match status" value="1"/>
</dbReference>
<feature type="region of interest" description="Disordered" evidence="5">
    <location>
        <begin position="1029"/>
        <end position="1053"/>
    </location>
</feature>
<evidence type="ECO:0000259" key="6">
    <source>
        <dbReference type="PROSITE" id="PS50067"/>
    </source>
</evidence>
<feature type="binding site" evidence="3">
    <location>
        <begin position="95"/>
        <end position="102"/>
    </location>
    <ligand>
        <name>ATP</name>
        <dbReference type="ChEBI" id="CHEBI:30616"/>
    </ligand>
</feature>
<feature type="coiled-coil region" evidence="4">
    <location>
        <begin position="312"/>
        <end position="346"/>
    </location>
</feature>
<feature type="compositionally biased region" description="Low complexity" evidence="5">
    <location>
        <begin position="1684"/>
        <end position="1709"/>
    </location>
</feature>
<dbReference type="InterPro" id="IPR001752">
    <property type="entry name" value="Kinesin_motor_dom"/>
</dbReference>
<dbReference type="PANTHER" id="PTHR47968:SF75">
    <property type="entry name" value="CENTROMERE-ASSOCIATED PROTEIN E"/>
    <property type="match status" value="1"/>
</dbReference>
<feature type="compositionally biased region" description="Basic and acidic residues" evidence="5">
    <location>
        <begin position="1037"/>
        <end position="1053"/>
    </location>
</feature>
<organism evidence="7">
    <name type="scientific">Chromera velia CCMP2878</name>
    <dbReference type="NCBI Taxonomy" id="1169474"/>
    <lineage>
        <taxon>Eukaryota</taxon>
        <taxon>Sar</taxon>
        <taxon>Alveolata</taxon>
        <taxon>Colpodellida</taxon>
        <taxon>Chromeraceae</taxon>
        <taxon>Chromera</taxon>
    </lineage>
</organism>
<evidence type="ECO:0000256" key="4">
    <source>
        <dbReference type="SAM" id="Coils"/>
    </source>
</evidence>
<protein>
    <recommendedName>
        <fullName evidence="6">Kinesin motor domain-containing protein</fullName>
    </recommendedName>
</protein>
<dbReference type="EMBL" id="CDMZ01002397">
    <property type="protein sequence ID" value="CEM42180.1"/>
    <property type="molecule type" value="Genomic_DNA"/>
</dbReference>
<dbReference type="GO" id="GO:0005524">
    <property type="term" value="F:ATP binding"/>
    <property type="evidence" value="ECO:0007669"/>
    <property type="project" value="UniProtKB-UniRule"/>
</dbReference>
<dbReference type="GO" id="GO:0007018">
    <property type="term" value="P:microtubule-based movement"/>
    <property type="evidence" value="ECO:0007669"/>
    <property type="project" value="InterPro"/>
</dbReference>
<dbReference type="PROSITE" id="PS50067">
    <property type="entry name" value="KINESIN_MOTOR_2"/>
    <property type="match status" value="1"/>
</dbReference>
<feature type="compositionally biased region" description="Basic and acidic residues" evidence="5">
    <location>
        <begin position="1439"/>
        <end position="1474"/>
    </location>
</feature>
<evidence type="ECO:0000256" key="5">
    <source>
        <dbReference type="SAM" id="MobiDB-lite"/>
    </source>
</evidence>
<feature type="coiled-coil region" evidence="4">
    <location>
        <begin position="1316"/>
        <end position="1353"/>
    </location>
</feature>
<feature type="compositionally biased region" description="Acidic residues" evidence="5">
    <location>
        <begin position="421"/>
        <end position="430"/>
    </location>
</feature>
<feature type="region of interest" description="Disordered" evidence="5">
    <location>
        <begin position="1622"/>
        <end position="1723"/>
    </location>
</feature>
<feature type="region of interest" description="Disordered" evidence="5">
    <location>
        <begin position="1439"/>
        <end position="1483"/>
    </location>
</feature>
<keyword evidence="1 4" id="KW-0175">Coiled coil</keyword>
<sequence length="1723" mass="190235">MERERNIRVTVRFRPLNGYEREADSKQHSFCRDSNQPIWKVQCPNTVVNQHLQEEMCFDRVFGEDASQVEVFDSLAKDVVHACAQGYNGTVFAYGQTSSGKTFTMTGSPAQPGVISLSVEELFRITREVGWVYNEQLIDLLEDPGKRGEGAVKALRFVTTPEGDIDVKDLREVKVDATEEVVRMMVVAREKDREGEGEGGAASKDLKAVAGTAGGGAPEAAPQPQEGGSVGVRGAEREVQVGILNLVDLAGSEGVQKAQTDDDERKRWVCACSPAVMNYYETKSTLEFALRVKKIKNKVKRNTLWDVDNAQRLQAHKKLRDAQRQLSEKEGEIAQLREEVFSLSSQLQSRTLPSCWSLRPPHETALRTHSGPGVAATAASHCVVFGSSAEMAVQKQRDREADRRRRMTLGGGEAGAFSSSDNEEGEDDADAVQFSDRDRTPLGPRLCPSSADREGSVAGMGHKGKPPRRDEGRDDKENETIQLGTPQEAGTDKEKDPAALLLSSSSHKAREKTSIAESRPSWASGEVRLGEGKAGCTVSPAQVSLSGPSDIKDVKKEGTPGSLEKASAVGGGGNQLAPTRLKMKMKHPKSSGGADMDKLKDENLRLQTELLQANRKVAEAEQSVGAMYRDENAALQAKVSELTLEAAETEEQVKLLEAESVREKESRGAAERHTDTLKEELAELRDQGKRGLEVLRSQAQDLSILQRELQASREGREGDRQTYERELEAAREGREVDLQAMRGELEAARVGQQDAQGESNLLREKLEEAAQREKELDRLREEIEICRQREAFLAAEKVSLVRERADAFERASALDSELQGVVERLKNAQTEGVGLKDQLGALRDENERSHALLQREKERWREVFEERQEAERVLEETRDDLNSRLATLREECGTLKESLESERNQMQQTKKERDEALEELAALDRVRLETEARLESNLSRVSASLEETERELKRAVEEKKKAETAVDDLDEQLAKMEERAGRAEGELESARNRAGGLEAALAERDRHLVALRDGISDAELRADAATSRQKTAEAALEELRGEAGETESRAESLERALREAKKEVERCSRMAEQKSQEALRLSSELSRLSAEAATSEDQLRTVSATAAESREVERDLRDQLSGLEELLREKRLEAEELEVGWEEAETEGERRVASLQAAGLRALQDAEEGAARKERQVAEFGLQVRRLQAELERLQSEAAMREVERECLLEEVEALRERLAVAHREAEISKAEEDLEVIRQAMQVDSAAGELLKEREELEKEKQRLETSEQTEKAIRLVSLVESSLRCEAESVAEGVEAALQFLAVEEELGEALKDLDDQRVNLSVAQLESERLNEERRELAAFQRAVLEQRQRVTSLGCQTEETQKVDVSVGTELPCPSLRAAVGLSAGGTGGEGRQAGGSLGNLDILRLARCVMRLYGDAEAAQNAAAEREAALKAASEERAAQMREERDGARAAEAAAKRERDEETAKRQDLQGELAEAESRCTAMRRELSRLEKGGEGVGQGGEGNTHAGGLGLQEEAVRSLEQQLRQEKESAQRFHSQLRKAKDELFELQKHHNRGRAEAAHFETARDRLKRQVEDLQERLERKNEEAENSRKALAEVEKKRDELANRLMACEVTGVSVNAAGQVAPGSPDRCLQRKTQAAQPNSPPPFTPTAPASAAARARLRAGDGDSLCASPDPVGRGRASLSASGRGRASASAGRLSSSRLVDSSEEDPEACKLQ</sequence>
<evidence type="ECO:0000313" key="7">
    <source>
        <dbReference type="EMBL" id="CEM42180.1"/>
    </source>
</evidence>
<feature type="region of interest" description="Disordered" evidence="5">
    <location>
        <begin position="210"/>
        <end position="230"/>
    </location>
</feature>
<dbReference type="Gene3D" id="1.10.287.1490">
    <property type="match status" value="1"/>
</dbReference>
<keyword evidence="3" id="KW-0067">ATP-binding</keyword>
<dbReference type="InterPro" id="IPR027417">
    <property type="entry name" value="P-loop_NTPase"/>
</dbReference>
<evidence type="ECO:0000256" key="3">
    <source>
        <dbReference type="PROSITE-ProRule" id="PRU00283"/>
    </source>
</evidence>
<dbReference type="InterPro" id="IPR027640">
    <property type="entry name" value="Kinesin-like_fam"/>
</dbReference>
<feature type="compositionally biased region" description="Basic and acidic residues" evidence="5">
    <location>
        <begin position="467"/>
        <end position="479"/>
    </location>
</feature>
<feature type="region of interest" description="Disordered" evidence="5">
    <location>
        <begin position="1495"/>
        <end position="1514"/>
    </location>
</feature>
<feature type="coiled-coil region" evidence="4">
    <location>
        <begin position="752"/>
        <end position="845"/>
    </location>
</feature>
<evidence type="ECO:0000256" key="1">
    <source>
        <dbReference type="ARBA" id="ARBA00023054"/>
    </source>
</evidence>
<keyword evidence="2 3" id="KW-0505">Motor protein</keyword>
<reference evidence="7" key="1">
    <citation type="submission" date="2014-11" db="EMBL/GenBank/DDBJ databases">
        <authorList>
            <person name="Otto D Thomas"/>
            <person name="Naeem Raeece"/>
        </authorList>
    </citation>
    <scope>NUCLEOTIDE SEQUENCE</scope>
</reference>
<feature type="region of interest" description="Disordered" evidence="5">
    <location>
        <begin position="710"/>
        <end position="732"/>
    </location>
</feature>
<comment type="similarity">
    <text evidence="3">Belongs to the TRAFAC class myosin-kinesin ATPase superfamily. Kinesin family.</text>
</comment>
<dbReference type="Pfam" id="PF00225">
    <property type="entry name" value="Kinesin"/>
    <property type="match status" value="1"/>
</dbReference>
<name>A0A0G4HEB8_9ALVE</name>
<feature type="domain" description="Kinesin motor" evidence="6">
    <location>
        <begin position="6"/>
        <end position="147"/>
    </location>
</feature>
<dbReference type="VEuPathDB" id="CryptoDB:Cvel_6468"/>
<evidence type="ECO:0000256" key="2">
    <source>
        <dbReference type="ARBA" id="ARBA00023175"/>
    </source>
</evidence>
<dbReference type="SUPFAM" id="SSF52540">
    <property type="entry name" value="P-loop containing nucleoside triphosphate hydrolases"/>
    <property type="match status" value="1"/>
</dbReference>
<proteinExistence type="inferred from homology"/>
<dbReference type="PRINTS" id="PR00380">
    <property type="entry name" value="KINESINHEAVY"/>
</dbReference>
<feature type="compositionally biased region" description="Gly residues" evidence="5">
    <location>
        <begin position="1500"/>
        <end position="1514"/>
    </location>
</feature>
<dbReference type="GO" id="GO:0003777">
    <property type="term" value="F:microtubule motor activity"/>
    <property type="evidence" value="ECO:0007669"/>
    <property type="project" value="InterPro"/>
</dbReference>
<feature type="compositionally biased region" description="Low complexity" evidence="5">
    <location>
        <begin position="218"/>
        <end position="227"/>
    </location>
</feature>